<name>A0A317DG09_9ACTN</name>
<protein>
    <submittedName>
        <fullName evidence="3">Hydrolase</fullName>
    </submittedName>
</protein>
<evidence type="ECO:0000259" key="2">
    <source>
        <dbReference type="Pfam" id="PF00857"/>
    </source>
</evidence>
<dbReference type="AlphaFoldDB" id="A0A317DG09"/>
<dbReference type="PANTHER" id="PTHR43540">
    <property type="entry name" value="PEROXYUREIDOACRYLATE/UREIDOACRYLATE AMIDOHYDROLASE-RELATED"/>
    <property type="match status" value="1"/>
</dbReference>
<dbReference type="Proteomes" id="UP000246050">
    <property type="component" value="Unassembled WGS sequence"/>
</dbReference>
<dbReference type="Pfam" id="PF00857">
    <property type="entry name" value="Isochorismatase"/>
    <property type="match status" value="1"/>
</dbReference>
<comment type="caution">
    <text evidence="3">The sequence shown here is derived from an EMBL/GenBank/DDBJ whole genome shotgun (WGS) entry which is preliminary data.</text>
</comment>
<dbReference type="GO" id="GO:0016787">
    <property type="term" value="F:hydrolase activity"/>
    <property type="evidence" value="ECO:0007669"/>
    <property type="project" value="UniProtKB-KW"/>
</dbReference>
<accession>A0A317DG09</accession>
<evidence type="ECO:0000256" key="1">
    <source>
        <dbReference type="ARBA" id="ARBA00022801"/>
    </source>
</evidence>
<sequence length="277" mass="30448">MLSSSRVNCRAVRRAVFRGRVGETKGLRVRPWDRFLTDSDRDIFDRSGFGGSVGFGARPVLLVVDINYNFCGEYRLPLRESVDRWPSSCGPQAWDAVERTKTLLAAARAAAMPVFFSSGFREGSTFFDRGRWNDKSPRSREHQANPRGNDIVDALAPLSHEIVVRKGRPSAFFGTMLASYLVDLGADTLVVCGTTTSGCVRATVTDAFSLNYRVVVVEECTFDRGEASHAMSLFDLHQKYADVRSLADTVAHFAGLSRDLYANTLLGGEMAAGSDRG</sequence>
<dbReference type="PANTHER" id="PTHR43540:SF1">
    <property type="entry name" value="ISOCHORISMATASE HYDROLASE"/>
    <property type="match status" value="1"/>
</dbReference>
<evidence type="ECO:0000313" key="4">
    <source>
        <dbReference type="Proteomes" id="UP000246050"/>
    </source>
</evidence>
<organism evidence="3 4">
    <name type="scientific">Micromonospora sicca</name>
    <dbReference type="NCBI Taxonomy" id="2202420"/>
    <lineage>
        <taxon>Bacteria</taxon>
        <taxon>Bacillati</taxon>
        <taxon>Actinomycetota</taxon>
        <taxon>Actinomycetes</taxon>
        <taxon>Micromonosporales</taxon>
        <taxon>Micromonosporaceae</taxon>
        <taxon>Micromonospora</taxon>
    </lineage>
</organism>
<dbReference type="InterPro" id="IPR000868">
    <property type="entry name" value="Isochorismatase-like_dom"/>
</dbReference>
<evidence type="ECO:0000313" key="3">
    <source>
        <dbReference type="EMBL" id="PWR13631.1"/>
    </source>
</evidence>
<keyword evidence="1 3" id="KW-0378">Hydrolase</keyword>
<feature type="domain" description="Isochorismatase-like" evidence="2">
    <location>
        <begin position="60"/>
        <end position="247"/>
    </location>
</feature>
<dbReference type="EMBL" id="QGKS01000258">
    <property type="protein sequence ID" value="PWR13631.1"/>
    <property type="molecule type" value="Genomic_DNA"/>
</dbReference>
<gene>
    <name evidence="3" type="ORF">DKT69_20075</name>
</gene>
<dbReference type="Gene3D" id="3.40.50.850">
    <property type="entry name" value="Isochorismatase-like"/>
    <property type="match status" value="1"/>
</dbReference>
<dbReference type="SUPFAM" id="SSF52499">
    <property type="entry name" value="Isochorismatase-like hydrolases"/>
    <property type="match status" value="1"/>
</dbReference>
<proteinExistence type="predicted"/>
<dbReference type="InterPro" id="IPR050272">
    <property type="entry name" value="Isochorismatase-like_hydrls"/>
</dbReference>
<dbReference type="InterPro" id="IPR036380">
    <property type="entry name" value="Isochorismatase-like_sf"/>
</dbReference>
<reference evidence="3 4" key="1">
    <citation type="submission" date="2018-05" db="EMBL/GenBank/DDBJ databases">
        <title>Micromonosporas from Atacama Desert.</title>
        <authorList>
            <person name="Carro L."/>
            <person name="Golinska P."/>
            <person name="Klenk H.-P."/>
            <person name="Goodfellow M."/>
        </authorList>
    </citation>
    <scope>NUCLEOTIDE SEQUENCE [LARGE SCALE GENOMIC DNA]</scope>
    <source>
        <strain evidence="3 4">4G51</strain>
    </source>
</reference>